<dbReference type="InterPro" id="IPR011011">
    <property type="entry name" value="Znf_FYVE_PHD"/>
</dbReference>
<evidence type="ECO:0000259" key="4">
    <source>
        <dbReference type="Pfam" id="PF25054"/>
    </source>
</evidence>
<name>A0ABP0UVS4_9BRYO</name>
<keyword evidence="2" id="KW-0862">Zinc</keyword>
<feature type="domain" description="PHD-type zinc finger plants" evidence="4">
    <location>
        <begin position="57"/>
        <end position="100"/>
    </location>
</feature>
<organism evidence="5 6">
    <name type="scientific">Sphagnum troendelagicum</name>
    <dbReference type="NCBI Taxonomy" id="128251"/>
    <lineage>
        <taxon>Eukaryota</taxon>
        <taxon>Viridiplantae</taxon>
        <taxon>Streptophyta</taxon>
        <taxon>Embryophyta</taxon>
        <taxon>Bryophyta</taxon>
        <taxon>Sphagnophytina</taxon>
        <taxon>Sphagnopsida</taxon>
        <taxon>Sphagnales</taxon>
        <taxon>Sphagnaceae</taxon>
        <taxon>Sphagnum</taxon>
    </lineage>
</organism>
<accession>A0ABP0UVS4</accession>
<feature type="compositionally biased region" description="Basic and acidic residues" evidence="3">
    <location>
        <begin position="111"/>
        <end position="125"/>
    </location>
</feature>
<dbReference type="Proteomes" id="UP001497512">
    <property type="component" value="Chromosome 7"/>
</dbReference>
<feature type="compositionally biased region" description="Polar residues" evidence="3">
    <location>
        <begin position="265"/>
        <end position="287"/>
    </location>
</feature>
<evidence type="ECO:0000256" key="2">
    <source>
        <dbReference type="ARBA" id="ARBA00022833"/>
    </source>
</evidence>
<feature type="region of interest" description="Disordered" evidence="3">
    <location>
        <begin position="261"/>
        <end position="292"/>
    </location>
</feature>
<evidence type="ECO:0000313" key="6">
    <source>
        <dbReference type="Proteomes" id="UP001497512"/>
    </source>
</evidence>
<feature type="region of interest" description="Disordered" evidence="3">
    <location>
        <begin position="108"/>
        <end position="132"/>
    </location>
</feature>
<protein>
    <recommendedName>
        <fullName evidence="4">PHD-type zinc finger plants domain-containing protein</fullName>
    </recommendedName>
</protein>
<keyword evidence="1" id="KW-0479">Metal-binding</keyword>
<proteinExistence type="predicted"/>
<evidence type="ECO:0000313" key="5">
    <source>
        <dbReference type="EMBL" id="CAK9231455.1"/>
    </source>
</evidence>
<evidence type="ECO:0000256" key="3">
    <source>
        <dbReference type="SAM" id="MobiDB-lite"/>
    </source>
</evidence>
<dbReference type="Gene3D" id="3.30.40.10">
    <property type="entry name" value="Zinc/RING finger domain, C3HC4 (zinc finger)"/>
    <property type="match status" value="1"/>
</dbReference>
<dbReference type="EMBL" id="OZ019899">
    <property type="protein sequence ID" value="CAK9231455.1"/>
    <property type="molecule type" value="Genomic_DNA"/>
</dbReference>
<dbReference type="SUPFAM" id="SSF57903">
    <property type="entry name" value="FYVE/PHD zinc finger"/>
    <property type="match status" value="1"/>
</dbReference>
<feature type="region of interest" description="Disordered" evidence="3">
    <location>
        <begin position="149"/>
        <end position="175"/>
    </location>
</feature>
<dbReference type="Pfam" id="PF25054">
    <property type="entry name" value="PHD_pln"/>
    <property type="match status" value="1"/>
</dbReference>
<keyword evidence="1" id="KW-0863">Zinc-finger</keyword>
<dbReference type="InterPro" id="IPR056874">
    <property type="entry name" value="PHD_dom_pln"/>
</dbReference>
<dbReference type="PANTHER" id="PTHR33779:SF1">
    <property type="entry name" value="EXPRESSED PROTEIN"/>
    <property type="match status" value="1"/>
</dbReference>
<dbReference type="PANTHER" id="PTHR33779">
    <property type="entry name" value="EXPRESSED PROTEIN"/>
    <property type="match status" value="1"/>
</dbReference>
<keyword evidence="6" id="KW-1185">Reference proteome</keyword>
<dbReference type="InterPro" id="IPR013083">
    <property type="entry name" value="Znf_RING/FYVE/PHD"/>
</dbReference>
<evidence type="ECO:0000256" key="1">
    <source>
        <dbReference type="ARBA" id="ARBA00022771"/>
    </source>
</evidence>
<gene>
    <name evidence="5" type="ORF">CSSPTR1EN2_LOCUS20634</name>
</gene>
<reference evidence="5" key="1">
    <citation type="submission" date="2024-02" db="EMBL/GenBank/DDBJ databases">
        <authorList>
            <consortium name="ELIXIR-Norway"/>
            <consortium name="Elixir Norway"/>
        </authorList>
    </citation>
    <scope>NUCLEOTIDE SEQUENCE</scope>
</reference>
<sequence>MESRSRGDGGGIAQIGSILVRRHELPMQQQRGCDENHGSWIRRSSSSDEMQQQLECSMCGDVGFADQLQHCSACRSRIQHTYCCTSMEGADSGSWICDWCRVAKKGHQPTSKKERRMEMKSESFKEPGFSTTSNKDHALELLLKAALTPPDKSELASPQPRLSDPMQGSPVTDCGSNCSSSLESEKLMSLDVGSHSCSAAAEASSSCENRMVLDMNTSDEEGSLGIIPRVHRNRLSTCDIKRSPNSLRCSVQARSLKKLVKQKSLPGSRNRVSSSIPVPSKRLSSLKSMPHTKSVAIIDSPKGLVRRYKSLSDISY</sequence>